<keyword evidence="6 9" id="KW-0733">Signal recognition particle</keyword>
<keyword evidence="9" id="KW-0963">Cytoplasm</keyword>
<dbReference type="PANTHER" id="PTHR11564">
    <property type="entry name" value="SIGNAL RECOGNITION PARTICLE 54K PROTEIN SRP54"/>
    <property type="match status" value="1"/>
</dbReference>
<dbReference type="EMBL" id="CP117811">
    <property type="protein sequence ID" value="WDE97059.1"/>
    <property type="molecule type" value="Genomic_DNA"/>
</dbReference>
<evidence type="ECO:0000256" key="6">
    <source>
        <dbReference type="ARBA" id="ARBA00023135"/>
    </source>
</evidence>
<dbReference type="InterPro" id="IPR013822">
    <property type="entry name" value="Signal_recog_particl_SRP54_hlx"/>
</dbReference>
<reference evidence="14 15" key="1">
    <citation type="submission" date="2023-02" db="EMBL/GenBank/DDBJ databases">
        <title>Genome sequence of Lentisphaera profundi SAORIC-696.</title>
        <authorList>
            <person name="Kim e."/>
            <person name="Cho J.-C."/>
            <person name="Choi A."/>
            <person name="Kang I."/>
        </authorList>
    </citation>
    <scope>NUCLEOTIDE SEQUENCE [LARGE SCALE GENOMIC DNA]</scope>
    <source>
        <strain evidence="14 15">SAORIC-696</strain>
    </source>
</reference>
<comment type="domain">
    <text evidence="9">Composed of three domains: the N-terminal N domain, which is responsible for interactions with the ribosome, the central G domain, which binds GTP, and the C-terminal M domain, which binds the RNA and the signal sequence of the RNC.</text>
</comment>
<comment type="subunit">
    <text evidence="9">Part of the signal recognition particle protein translocation system, which is composed of SRP and FtsY.</text>
</comment>
<protein>
    <recommendedName>
        <fullName evidence="9">Signal recognition particle protein</fullName>
        <ecNumber evidence="9">3.6.5.4</ecNumber>
    </recommendedName>
    <alternativeName>
        <fullName evidence="9">Fifty-four homolog</fullName>
    </alternativeName>
</protein>
<dbReference type="Pfam" id="PF00448">
    <property type="entry name" value="SRP54"/>
    <property type="match status" value="1"/>
</dbReference>
<dbReference type="Proteomes" id="UP001214250">
    <property type="component" value="Chromosome 1"/>
</dbReference>
<evidence type="ECO:0000256" key="3">
    <source>
        <dbReference type="ARBA" id="ARBA00022801"/>
    </source>
</evidence>
<dbReference type="InterPro" id="IPR042101">
    <property type="entry name" value="SRP54_N_sf"/>
</dbReference>
<feature type="compositionally biased region" description="Basic residues" evidence="10">
    <location>
        <begin position="452"/>
        <end position="469"/>
    </location>
</feature>
<sequence>MFNNLSDALANTFKTITGKSVLTENNVKEAMEQVRLALLSADVHYDTVNDFVGEVTRQCLGEKVLKSVKPSEQVVKVVHEELTRLMGTEEAEVDVSGKPAIIMMVGLHGAGKTTTCAKLANFYKNQKKKVLLAACDVYRPAAIDQLEALGESINVPVFSDRSTPDVVQIAQNAINTAKSEGQDIVILDMAGRLQIDQDMVQELIRVKERFQPGEILLTADAALGQEAVSVATHFDKALNISGIVLTKLDGDARGGAALSMRKVTGKPIKFITSGEKVTDLEKFRPEGMASRILGMGDIVQLVREAEMHLEEDESARIEEKMRKNTFDLNDFVGQLSMLKKMGGFGRILDFIPGGKAMKDMVNFDEKQVGKIEALISSMTEVEKQQPELINMSRRNRIAKGAGADASDVSQLLKRFQMAREMMGKVTRGEQAFVPGVPGMSATRGKAPTKDDKKKKRQQQKAARKKNKRK</sequence>
<dbReference type="Pfam" id="PF02881">
    <property type="entry name" value="SRP54_N"/>
    <property type="match status" value="1"/>
</dbReference>
<dbReference type="SUPFAM" id="SSF52540">
    <property type="entry name" value="P-loop containing nucleoside triphosphate hydrolases"/>
    <property type="match status" value="1"/>
</dbReference>
<evidence type="ECO:0000313" key="15">
    <source>
        <dbReference type="Proteomes" id="UP001214250"/>
    </source>
</evidence>
<feature type="domain" description="Signal recognition particle SRP54 helical bundle" evidence="13">
    <location>
        <begin position="1"/>
        <end position="86"/>
    </location>
</feature>
<dbReference type="InterPro" id="IPR004780">
    <property type="entry name" value="SRP"/>
</dbReference>
<keyword evidence="2 9" id="KW-0547">Nucleotide-binding</keyword>
<comment type="catalytic activity">
    <reaction evidence="8 9">
        <text>GTP + H2O = GDP + phosphate + H(+)</text>
        <dbReference type="Rhea" id="RHEA:19669"/>
        <dbReference type="ChEBI" id="CHEBI:15377"/>
        <dbReference type="ChEBI" id="CHEBI:15378"/>
        <dbReference type="ChEBI" id="CHEBI:37565"/>
        <dbReference type="ChEBI" id="CHEBI:43474"/>
        <dbReference type="ChEBI" id="CHEBI:58189"/>
        <dbReference type="EC" id="3.6.5.4"/>
    </reaction>
</comment>
<comment type="caution">
    <text evidence="9">Lacks conserved residue(s) required for the propagation of feature annotation.</text>
</comment>
<dbReference type="InterPro" id="IPR000897">
    <property type="entry name" value="SRP54_GTPase_dom"/>
</dbReference>
<dbReference type="InterPro" id="IPR003593">
    <property type="entry name" value="AAA+_ATPase"/>
</dbReference>
<keyword evidence="4 9" id="KW-0694">RNA-binding</keyword>
<dbReference type="HAMAP" id="MF_00306">
    <property type="entry name" value="SRP54"/>
    <property type="match status" value="1"/>
</dbReference>
<gene>
    <name evidence="9 14" type="primary">ffh</name>
    <name evidence="14" type="ORF">PQO03_03700</name>
</gene>
<dbReference type="PANTHER" id="PTHR11564:SF5">
    <property type="entry name" value="SIGNAL RECOGNITION PARTICLE SUBUNIT SRP54"/>
    <property type="match status" value="1"/>
</dbReference>
<dbReference type="InterPro" id="IPR036891">
    <property type="entry name" value="Signal_recog_part_SRP54_M_sf"/>
</dbReference>
<comment type="subcellular location">
    <subcellularLocation>
        <location evidence="9">Cytoplasm</location>
    </subcellularLocation>
    <text evidence="9">The SRP-RNC complex is targeted to the cytoplasmic membrane.</text>
</comment>
<evidence type="ECO:0000256" key="8">
    <source>
        <dbReference type="ARBA" id="ARBA00048027"/>
    </source>
</evidence>
<dbReference type="EC" id="3.6.5.4" evidence="9"/>
<dbReference type="InterPro" id="IPR022941">
    <property type="entry name" value="SRP54"/>
</dbReference>
<dbReference type="CDD" id="cd18539">
    <property type="entry name" value="SRP_G"/>
    <property type="match status" value="1"/>
</dbReference>
<keyword evidence="5 9" id="KW-0342">GTP-binding</keyword>
<dbReference type="Pfam" id="PF02978">
    <property type="entry name" value="SRP_SPB"/>
    <property type="match status" value="1"/>
</dbReference>
<evidence type="ECO:0000256" key="7">
    <source>
        <dbReference type="ARBA" id="ARBA00023274"/>
    </source>
</evidence>
<feature type="domain" description="AAA+ ATPase" evidence="11">
    <location>
        <begin position="98"/>
        <end position="244"/>
    </location>
</feature>
<organism evidence="14 15">
    <name type="scientific">Lentisphaera profundi</name>
    <dbReference type="NCBI Taxonomy" id="1658616"/>
    <lineage>
        <taxon>Bacteria</taxon>
        <taxon>Pseudomonadati</taxon>
        <taxon>Lentisphaerota</taxon>
        <taxon>Lentisphaeria</taxon>
        <taxon>Lentisphaerales</taxon>
        <taxon>Lentisphaeraceae</taxon>
        <taxon>Lentisphaera</taxon>
    </lineage>
</organism>
<evidence type="ECO:0000256" key="5">
    <source>
        <dbReference type="ARBA" id="ARBA00023134"/>
    </source>
</evidence>
<evidence type="ECO:0000256" key="1">
    <source>
        <dbReference type="ARBA" id="ARBA00005450"/>
    </source>
</evidence>
<feature type="domain" description="SRP54-type proteins GTP-binding" evidence="12">
    <location>
        <begin position="99"/>
        <end position="294"/>
    </location>
</feature>
<dbReference type="Gene3D" id="3.40.50.300">
    <property type="entry name" value="P-loop containing nucleotide triphosphate hydrolases"/>
    <property type="match status" value="1"/>
</dbReference>
<feature type="region of interest" description="Disordered" evidence="10">
    <location>
        <begin position="429"/>
        <end position="469"/>
    </location>
</feature>
<keyword evidence="15" id="KW-1185">Reference proteome</keyword>
<dbReference type="InterPro" id="IPR004125">
    <property type="entry name" value="Signal_recog_particle_SRP54_M"/>
</dbReference>
<accession>A0ABY7VWE6</accession>
<evidence type="ECO:0000256" key="2">
    <source>
        <dbReference type="ARBA" id="ARBA00022741"/>
    </source>
</evidence>
<dbReference type="Gene3D" id="1.20.120.140">
    <property type="entry name" value="Signal recognition particle SRP54, nucleotide-binding domain"/>
    <property type="match status" value="1"/>
</dbReference>
<feature type="binding site" evidence="9">
    <location>
        <begin position="106"/>
        <end position="113"/>
    </location>
    <ligand>
        <name>GTP</name>
        <dbReference type="ChEBI" id="CHEBI:37565"/>
    </ligand>
</feature>
<keyword evidence="7 9" id="KW-0687">Ribonucleoprotein</keyword>
<dbReference type="Gene3D" id="1.10.260.30">
    <property type="entry name" value="Signal recognition particle, SRP54 subunit, M-domain"/>
    <property type="match status" value="1"/>
</dbReference>
<dbReference type="SUPFAM" id="SSF47446">
    <property type="entry name" value="Signal peptide-binding domain"/>
    <property type="match status" value="1"/>
</dbReference>
<dbReference type="NCBIfam" id="TIGR00959">
    <property type="entry name" value="ffh"/>
    <property type="match status" value="1"/>
</dbReference>
<feature type="binding site" evidence="9">
    <location>
        <begin position="246"/>
        <end position="249"/>
    </location>
    <ligand>
        <name>GTP</name>
        <dbReference type="ChEBI" id="CHEBI:37565"/>
    </ligand>
</feature>
<name>A0ABY7VWE6_9BACT</name>
<dbReference type="InterPro" id="IPR027417">
    <property type="entry name" value="P-loop_NTPase"/>
</dbReference>
<comment type="function">
    <text evidence="9">Involved in targeting and insertion of nascent membrane proteins into the cytoplasmic membrane. Binds to the hydrophobic signal sequence of the ribosome-nascent chain (RNC) as it emerges from the ribosomes. The SRP-RNC complex is then targeted to the cytoplasmic membrane where it interacts with the SRP receptor FtsY.</text>
</comment>
<keyword evidence="3 9" id="KW-0378">Hydrolase</keyword>
<evidence type="ECO:0000259" key="12">
    <source>
        <dbReference type="SMART" id="SM00962"/>
    </source>
</evidence>
<evidence type="ECO:0000313" key="14">
    <source>
        <dbReference type="EMBL" id="WDE97059.1"/>
    </source>
</evidence>
<evidence type="ECO:0000259" key="11">
    <source>
        <dbReference type="SMART" id="SM00382"/>
    </source>
</evidence>
<evidence type="ECO:0000259" key="13">
    <source>
        <dbReference type="SMART" id="SM00963"/>
    </source>
</evidence>
<dbReference type="SMART" id="SM00963">
    <property type="entry name" value="SRP54_N"/>
    <property type="match status" value="1"/>
</dbReference>
<proteinExistence type="inferred from homology"/>
<evidence type="ECO:0000256" key="9">
    <source>
        <dbReference type="HAMAP-Rule" id="MF_00306"/>
    </source>
</evidence>
<evidence type="ECO:0000256" key="4">
    <source>
        <dbReference type="ARBA" id="ARBA00022884"/>
    </source>
</evidence>
<dbReference type="RefSeq" id="WP_274151213.1">
    <property type="nucleotide sequence ID" value="NZ_CP117811.1"/>
</dbReference>
<evidence type="ECO:0000256" key="10">
    <source>
        <dbReference type="SAM" id="MobiDB-lite"/>
    </source>
</evidence>
<dbReference type="SMART" id="SM00382">
    <property type="entry name" value="AAA"/>
    <property type="match status" value="1"/>
</dbReference>
<comment type="similarity">
    <text evidence="1 9">Belongs to the GTP-binding SRP family. SRP54 subfamily.</text>
</comment>
<dbReference type="SMART" id="SM00962">
    <property type="entry name" value="SRP54"/>
    <property type="match status" value="1"/>
</dbReference>